<keyword evidence="4" id="KW-1185">Reference proteome</keyword>
<dbReference type="OrthoDB" id="9939658at2759"/>
<evidence type="ECO:0000313" key="3">
    <source>
        <dbReference type="EMBL" id="KAG9476798.1"/>
    </source>
</evidence>
<keyword evidence="2" id="KW-1133">Transmembrane helix</keyword>
<feature type="transmembrane region" description="Helical" evidence="2">
    <location>
        <begin position="6"/>
        <end position="23"/>
    </location>
</feature>
<keyword evidence="2" id="KW-0472">Membrane</keyword>
<protein>
    <submittedName>
        <fullName evidence="3">Uncharacterized protein</fullName>
    </submittedName>
</protein>
<keyword evidence="2" id="KW-0812">Transmembrane</keyword>
<organism evidence="3 4">
    <name type="scientific">Eleutherodactylus coqui</name>
    <name type="common">Puerto Rican coqui</name>
    <dbReference type="NCBI Taxonomy" id="57060"/>
    <lineage>
        <taxon>Eukaryota</taxon>
        <taxon>Metazoa</taxon>
        <taxon>Chordata</taxon>
        <taxon>Craniata</taxon>
        <taxon>Vertebrata</taxon>
        <taxon>Euteleostomi</taxon>
        <taxon>Amphibia</taxon>
        <taxon>Batrachia</taxon>
        <taxon>Anura</taxon>
        <taxon>Neobatrachia</taxon>
        <taxon>Hyloidea</taxon>
        <taxon>Eleutherodactylidae</taxon>
        <taxon>Eleutherodactylinae</taxon>
        <taxon>Eleutherodactylus</taxon>
        <taxon>Eleutherodactylus</taxon>
    </lineage>
</organism>
<feature type="region of interest" description="Disordered" evidence="1">
    <location>
        <begin position="28"/>
        <end position="53"/>
    </location>
</feature>
<feature type="compositionally biased region" description="Polar residues" evidence="1">
    <location>
        <begin position="122"/>
        <end position="132"/>
    </location>
</feature>
<reference evidence="3" key="1">
    <citation type="thesis" date="2020" institute="ProQuest LLC" country="789 East Eisenhower Parkway, Ann Arbor, MI, USA">
        <title>Comparative Genomics and Chromosome Evolution.</title>
        <authorList>
            <person name="Mudd A.B."/>
        </authorList>
    </citation>
    <scope>NUCLEOTIDE SEQUENCE</scope>
    <source>
        <strain evidence="3">HN-11 Male</strain>
        <tissue evidence="3">Kidney and liver</tissue>
    </source>
</reference>
<accession>A0A8J6EVI9</accession>
<evidence type="ECO:0000256" key="1">
    <source>
        <dbReference type="SAM" id="MobiDB-lite"/>
    </source>
</evidence>
<dbReference type="Proteomes" id="UP000770717">
    <property type="component" value="Unassembled WGS sequence"/>
</dbReference>
<evidence type="ECO:0000313" key="4">
    <source>
        <dbReference type="Proteomes" id="UP000770717"/>
    </source>
</evidence>
<gene>
    <name evidence="3" type="ORF">GDO78_002277</name>
</gene>
<evidence type="ECO:0000256" key="2">
    <source>
        <dbReference type="SAM" id="Phobius"/>
    </source>
</evidence>
<feature type="region of interest" description="Disordered" evidence="1">
    <location>
        <begin position="72"/>
        <end position="139"/>
    </location>
</feature>
<comment type="caution">
    <text evidence="3">The sequence shown here is derived from an EMBL/GenBank/DDBJ whole genome shotgun (WGS) entry which is preliminary data.</text>
</comment>
<feature type="compositionally biased region" description="Basic and acidic residues" evidence="1">
    <location>
        <begin position="74"/>
        <end position="108"/>
    </location>
</feature>
<dbReference type="AlphaFoldDB" id="A0A8J6EVI9"/>
<proteinExistence type="predicted"/>
<sequence>MDEVWILSLCLTLFGFFIFVLSIKSKEEPKPESISKSSTVSAPAYSSSGGKNLEVSEDEVARMMERLNLLLGEPEPKKKEVYQERKKVVPEKVEDSPHRRADTEKTNETQEPVGKVPGHTQPAYQPSHQRVQNKLCRRR</sequence>
<name>A0A8J6EVI9_ELECQ</name>
<dbReference type="EMBL" id="WNTK01000010">
    <property type="protein sequence ID" value="KAG9476798.1"/>
    <property type="molecule type" value="Genomic_DNA"/>
</dbReference>
<feature type="compositionally biased region" description="Low complexity" evidence="1">
    <location>
        <begin position="34"/>
        <end position="48"/>
    </location>
</feature>